<proteinExistence type="predicted"/>
<feature type="transmembrane region" description="Helical" evidence="1">
    <location>
        <begin position="15"/>
        <end position="32"/>
    </location>
</feature>
<name>A0A0D0B189_9AGAR</name>
<dbReference type="AlphaFoldDB" id="A0A0D0B189"/>
<dbReference type="Pfam" id="PF20151">
    <property type="entry name" value="DUF6533"/>
    <property type="match status" value="1"/>
</dbReference>
<dbReference type="HOGENOM" id="CLU_190857_0_0_1"/>
<dbReference type="OrthoDB" id="2745134at2759"/>
<accession>A0A0D0B189</accession>
<evidence type="ECO:0000256" key="1">
    <source>
        <dbReference type="SAM" id="Phobius"/>
    </source>
</evidence>
<dbReference type="EMBL" id="KN834794">
    <property type="protein sequence ID" value="KIK56855.1"/>
    <property type="molecule type" value="Genomic_DNA"/>
</dbReference>
<feature type="domain" description="DUF6533" evidence="2">
    <location>
        <begin position="18"/>
        <end position="64"/>
    </location>
</feature>
<evidence type="ECO:0000259" key="2">
    <source>
        <dbReference type="Pfam" id="PF20151"/>
    </source>
</evidence>
<dbReference type="Proteomes" id="UP000053593">
    <property type="component" value="Unassembled WGS sequence"/>
</dbReference>
<protein>
    <recommendedName>
        <fullName evidence="2">DUF6533 domain-containing protein</fullName>
    </recommendedName>
</protein>
<reference evidence="3 4" key="1">
    <citation type="submission" date="2014-04" db="EMBL/GenBank/DDBJ databases">
        <title>Evolutionary Origins and Diversification of the Mycorrhizal Mutualists.</title>
        <authorList>
            <consortium name="DOE Joint Genome Institute"/>
            <consortium name="Mycorrhizal Genomics Consortium"/>
            <person name="Kohler A."/>
            <person name="Kuo A."/>
            <person name="Nagy L.G."/>
            <person name="Floudas D."/>
            <person name="Copeland A."/>
            <person name="Barry K.W."/>
            <person name="Cichocki N."/>
            <person name="Veneault-Fourrey C."/>
            <person name="LaButti K."/>
            <person name="Lindquist E.A."/>
            <person name="Lipzen A."/>
            <person name="Lundell T."/>
            <person name="Morin E."/>
            <person name="Murat C."/>
            <person name="Riley R."/>
            <person name="Ohm R."/>
            <person name="Sun H."/>
            <person name="Tunlid A."/>
            <person name="Henrissat B."/>
            <person name="Grigoriev I.V."/>
            <person name="Hibbett D.S."/>
            <person name="Martin F."/>
        </authorList>
    </citation>
    <scope>NUCLEOTIDE SEQUENCE [LARGE SCALE GENOMIC DNA]</scope>
    <source>
        <strain evidence="3 4">FD-317 M1</strain>
    </source>
</reference>
<evidence type="ECO:0000313" key="4">
    <source>
        <dbReference type="Proteomes" id="UP000053593"/>
    </source>
</evidence>
<keyword evidence="1" id="KW-0472">Membrane</keyword>
<keyword evidence="4" id="KW-1185">Reference proteome</keyword>
<keyword evidence="1" id="KW-1133">Transmembrane helix</keyword>
<sequence>MSQWNLQTVQTQMKWQHYIGLVQFVIPIYDWILTFDQEVEFFWQHDCKNLPTVLFFFNRYLTLLGNIPILILYFWPKPVIPYNPLLG</sequence>
<gene>
    <name evidence="3" type="ORF">GYMLUDRAFT_775080</name>
</gene>
<keyword evidence="1" id="KW-0812">Transmembrane</keyword>
<evidence type="ECO:0000313" key="3">
    <source>
        <dbReference type="EMBL" id="KIK56855.1"/>
    </source>
</evidence>
<feature type="transmembrane region" description="Helical" evidence="1">
    <location>
        <begin position="53"/>
        <end position="75"/>
    </location>
</feature>
<organism evidence="3 4">
    <name type="scientific">Collybiopsis luxurians FD-317 M1</name>
    <dbReference type="NCBI Taxonomy" id="944289"/>
    <lineage>
        <taxon>Eukaryota</taxon>
        <taxon>Fungi</taxon>
        <taxon>Dikarya</taxon>
        <taxon>Basidiomycota</taxon>
        <taxon>Agaricomycotina</taxon>
        <taxon>Agaricomycetes</taxon>
        <taxon>Agaricomycetidae</taxon>
        <taxon>Agaricales</taxon>
        <taxon>Marasmiineae</taxon>
        <taxon>Omphalotaceae</taxon>
        <taxon>Collybiopsis</taxon>
        <taxon>Collybiopsis luxurians</taxon>
    </lineage>
</organism>
<dbReference type="InterPro" id="IPR045340">
    <property type="entry name" value="DUF6533"/>
</dbReference>